<keyword evidence="2" id="KW-1185">Reference proteome</keyword>
<reference evidence="1" key="1">
    <citation type="submission" date="2023-10" db="EMBL/GenBank/DDBJ databases">
        <authorList>
            <person name="Rodriguez Cubillos JULIANA M."/>
            <person name="De Vega J."/>
        </authorList>
    </citation>
    <scope>NUCLEOTIDE SEQUENCE</scope>
</reference>
<accession>A0ACB0IUS9</accession>
<gene>
    <name evidence="1" type="ORF">MILVUS5_LOCUS6261</name>
</gene>
<dbReference type="EMBL" id="CASHSV030000002">
    <property type="protein sequence ID" value="CAJ2635604.1"/>
    <property type="molecule type" value="Genomic_DNA"/>
</dbReference>
<organism evidence="1 2">
    <name type="scientific">Trifolium pratense</name>
    <name type="common">Red clover</name>
    <dbReference type="NCBI Taxonomy" id="57577"/>
    <lineage>
        <taxon>Eukaryota</taxon>
        <taxon>Viridiplantae</taxon>
        <taxon>Streptophyta</taxon>
        <taxon>Embryophyta</taxon>
        <taxon>Tracheophyta</taxon>
        <taxon>Spermatophyta</taxon>
        <taxon>Magnoliopsida</taxon>
        <taxon>eudicotyledons</taxon>
        <taxon>Gunneridae</taxon>
        <taxon>Pentapetalae</taxon>
        <taxon>rosids</taxon>
        <taxon>fabids</taxon>
        <taxon>Fabales</taxon>
        <taxon>Fabaceae</taxon>
        <taxon>Papilionoideae</taxon>
        <taxon>50 kb inversion clade</taxon>
        <taxon>NPAAA clade</taxon>
        <taxon>Hologalegina</taxon>
        <taxon>IRL clade</taxon>
        <taxon>Trifolieae</taxon>
        <taxon>Trifolium</taxon>
    </lineage>
</organism>
<protein>
    <submittedName>
        <fullName evidence="1">Uncharacterized protein</fullName>
    </submittedName>
</protein>
<evidence type="ECO:0000313" key="2">
    <source>
        <dbReference type="Proteomes" id="UP001177021"/>
    </source>
</evidence>
<name>A0ACB0IUS9_TRIPR</name>
<proteinExistence type="predicted"/>
<evidence type="ECO:0000313" key="1">
    <source>
        <dbReference type="EMBL" id="CAJ2635604.1"/>
    </source>
</evidence>
<sequence>MDQMEQNHAALRVDVDDMKEKMDKMFELMQNMANKPQPVVNQPWPTYGLPPGYVPPEDDSNGPPPPPLVPVAIPVINGGNNSQGVSTGPNGDASHATEDVQLGCPTPNQATVVIAHSEDESTQKYKVLEERLRAIEGFSAFGIDALDMCLVPDVVVPPKFKTPDFEKYKGLQCPKIHLKRFCTKMSAHVTNEKLMMHVFQDSLSGASLDWYMQLERAQIQTWKDLMEAFLTQYKYNIGVAPTRMQLQGMSQKSGESFKEYAQRWREVAARVQPPLLEKELVDTFMSMLQGAYYEKMIGSISSNFADLVTIGERVEEGIKNGKIQGVANSQVGVKKFFGGPPKKKEGETNAVSENASKRPPAQLPYLQYPYVADVAQGQYQQPTYHMHPPQQPFVMPPQNQQPQQNQYQLRNQLVPRNNYEKKAPCFDHVPVPYGQILPYLLQKGMVEPKPLAPMIPPYPPYYDASAKCDYHAGSPGHNIENCKAFKYKVQELLDRKLISFKEESPNVKTNPLPGHASSSVNAIEEVEELELVKEVSKIKTPLSMVKEKLIGFDLFEKLHSSCKDCLVNLNNCQGMKESLQKLMDQGLVQIGYSRKNADISVVESQGLEPFEIPYQRTKVQISIKKIDPVVFHVPAPFSFKSTKEVPWNYLPTVSVGGEPIVNVEPVIDNIVGIGGMTRSGRVFSPNQPNRSIVSAPAEPIKGKDVEGLGMEVGQSKKMVPQGEAEEFLRIIRKSDYKIIDQLGQTPSKISMLSLLLSSEAHRDTLLKILNEAHVAKDITVDQFDGVVANITTSRYLGFNEDELPSDSRDHNKALHISVKCLNNILSKVLVDTGSSLNVMPKTTLNKLASEEASIRPSSLIVKAFDGSKRAVMGEVDLPIHIGPQLFIITFQIMDINPAYSCLLGRPWIHAAGAVTSTLHQKLKFIADDKVIVVSGQEDMMVSHLSSFRYIEADEEIAEVPFQALEIASATTLQEKRKSSKKSGLTMTSWKAMKEALEEGIPSGWGKVPEVCEKKDRFGLGYQPTTRGILGAAQRKMGTLQETFRSAGFNYEGHVAMLNDEEEDTPDLVHQCAPDEVLRNWKAWEIPESSSCRSTNRPIETNTAMIPVDFEFPINQAEEGDEDDSELPEGLARLLEQEEKEIQPHQEPIEVINLGTDEDKKEIKIGASLQEGVKRRLVNLLQEYVDVFAWSYQDMPGLDTDIVVHKLPLKPECPPVKQKLRRTRPDMALKIREEVRKQFDAGFLAVSKYPQWVANIVPVPKKDGKVRMCVDYRDLNRASPKDDFPLPHIDVLVDNTAQYSVFSFMDGFSGYNQIKMAPEDMEKTTFMTPWGTFCYKVMPFGLKNVGATYQRAMVTLFHDMIHKEIEVYVDDMIAKSQEEEDHLIHLQKLFARLRKFKLRLNPNKCTFGVRSGKLLGFIVSQRGIEVDPDKVKAIQNMPAPKTEKEVRGFLGRLNYIARFISHLTATCEPIFKLLRKDQAIEWNEDCQRAFDKIKEYLQEPPILTPPVPGRPLLMYLTVLEGSMGCVLGQQDETGRKEHAIYFLSKKFTECESRYTALEKTCCALAWAARRLRQYMLTHTTMLISKMDPIKYIFEKPALTGKIARWQMLLSEYDIQYVTQKAIKGSVLAEHLAHQPLEEYQPIQFDFPDEDIMVVSDKEAIGDDEGPEPGARWKLAFDGASNAMGHGVGAVLISPRNGYTPFTARLCFDCTNNVAEYEACIMGLEAAINLRIKILEVYGDSALVICQVKGEWETRHPKLIPYRAHVVKLMEYFDEITFHHIPREENQVADALATLSSMYQVRSHNEAPIIKVERRDEPVVCTIVEEGLDGKPWFHDIKRYLEKQEYPENASSNDKKTLRRLASQFFLNGDVLYKRNHDMILLRCVDKREAELLITEIHEGSFGTHANGHAMAKKILRAGYYWLTMEADCFRYVKTCHKCQIYADKVHVPPTPLNVLTAPWPFSMWGIDMIGMIEPKASNGHRFILVAIDYFTKWVEAASYANVTKQVVVRFIKKEIICRYGIPNKIITDNGSNLNNKTMKELCGDFKIEHHNSSPYRPKMNGAVEAANKNIKKIIQKMVKNYKDWHEMLPYALHGYRTTVRTSTGATPFSLVYGMEAVLPIEVEIPSLRVLMETKLEEAEWVQTRFDQLNLIEEKRLTALCHGQLYQKRLKKAFDKKVRPREFHEGDLVLKKILPIHKDPRGKWTPNYEGPYVVKKAFSGGALIITTMDGEELPLSVNADAVKKYYA</sequence>
<comment type="caution">
    <text evidence="1">The sequence shown here is derived from an EMBL/GenBank/DDBJ whole genome shotgun (WGS) entry which is preliminary data.</text>
</comment>
<dbReference type="Proteomes" id="UP001177021">
    <property type="component" value="Unassembled WGS sequence"/>
</dbReference>